<evidence type="ECO:0000313" key="2">
    <source>
        <dbReference type="Proteomes" id="UP001209878"/>
    </source>
</evidence>
<dbReference type="EMBL" id="JAODUO010001588">
    <property type="protein sequence ID" value="KAK2161325.1"/>
    <property type="molecule type" value="Genomic_DNA"/>
</dbReference>
<gene>
    <name evidence="1" type="ORF">NP493_1590g00042</name>
</gene>
<protein>
    <submittedName>
        <fullName evidence="1">Uncharacterized protein</fullName>
    </submittedName>
</protein>
<dbReference type="AlphaFoldDB" id="A0AAD9JZZ4"/>
<dbReference type="Proteomes" id="UP001209878">
    <property type="component" value="Unassembled WGS sequence"/>
</dbReference>
<name>A0AAD9JZZ4_RIDPI</name>
<accession>A0AAD9JZZ4</accession>
<proteinExistence type="predicted"/>
<evidence type="ECO:0000313" key="1">
    <source>
        <dbReference type="EMBL" id="KAK2161325.1"/>
    </source>
</evidence>
<organism evidence="1 2">
    <name type="scientific">Ridgeia piscesae</name>
    <name type="common">Tubeworm</name>
    <dbReference type="NCBI Taxonomy" id="27915"/>
    <lineage>
        <taxon>Eukaryota</taxon>
        <taxon>Metazoa</taxon>
        <taxon>Spiralia</taxon>
        <taxon>Lophotrochozoa</taxon>
        <taxon>Annelida</taxon>
        <taxon>Polychaeta</taxon>
        <taxon>Sedentaria</taxon>
        <taxon>Canalipalpata</taxon>
        <taxon>Sabellida</taxon>
        <taxon>Siboglinidae</taxon>
        <taxon>Ridgeia</taxon>
    </lineage>
</organism>
<sequence>MGTDSRVRLSVRRSVSRSSAPQSCVSCIASLASN</sequence>
<reference evidence="1" key="1">
    <citation type="journal article" date="2023" name="Mol. Biol. Evol.">
        <title>Third-Generation Sequencing Reveals the Adaptive Role of the Epigenome in Three Deep-Sea Polychaetes.</title>
        <authorList>
            <person name="Perez M."/>
            <person name="Aroh O."/>
            <person name="Sun Y."/>
            <person name="Lan Y."/>
            <person name="Juniper S.K."/>
            <person name="Young C.R."/>
            <person name="Angers B."/>
            <person name="Qian P.Y."/>
        </authorList>
    </citation>
    <scope>NUCLEOTIDE SEQUENCE</scope>
    <source>
        <strain evidence="1">R07B-5</strain>
    </source>
</reference>
<comment type="caution">
    <text evidence="1">The sequence shown here is derived from an EMBL/GenBank/DDBJ whole genome shotgun (WGS) entry which is preliminary data.</text>
</comment>
<keyword evidence="2" id="KW-1185">Reference proteome</keyword>